<dbReference type="PANTHER" id="PTHR10132:SF17">
    <property type="entry name" value="EPSILON-SARCOGLYCAN"/>
    <property type="match status" value="1"/>
</dbReference>
<proteinExistence type="predicted"/>
<feature type="transmembrane region" description="Helical" evidence="1">
    <location>
        <begin position="67"/>
        <end position="90"/>
    </location>
</feature>
<evidence type="ECO:0000313" key="3">
    <source>
        <dbReference type="Proteomes" id="UP000424527"/>
    </source>
</evidence>
<keyword evidence="1" id="KW-0812">Transmembrane</keyword>
<reference evidence="2 3" key="1">
    <citation type="submission" date="2019-07" db="EMBL/GenBank/DDBJ databases">
        <title>Chromosome genome assembly for large yellow croaker.</title>
        <authorList>
            <person name="Xiao S."/>
        </authorList>
    </citation>
    <scope>NUCLEOTIDE SEQUENCE [LARGE SCALE GENOMIC DNA]</scope>
    <source>
        <strain evidence="2">JMULYC20181020</strain>
        <tissue evidence="2">Muscle</tissue>
    </source>
</reference>
<protein>
    <submittedName>
        <fullName evidence="2">Epsilon-sarcoglycan</fullName>
    </submittedName>
</protein>
<keyword evidence="3" id="KW-1185">Reference proteome</keyword>
<dbReference type="AlphaFoldDB" id="A0A6G0HT28"/>
<dbReference type="EMBL" id="REGW02000019">
    <property type="protein sequence ID" value="KAE8282126.1"/>
    <property type="molecule type" value="Genomic_DNA"/>
</dbReference>
<accession>A0A6G0HT28</accession>
<organism evidence="2 3">
    <name type="scientific">Larimichthys crocea</name>
    <name type="common">Large yellow croaker</name>
    <name type="synonym">Pseudosciaena crocea</name>
    <dbReference type="NCBI Taxonomy" id="215358"/>
    <lineage>
        <taxon>Eukaryota</taxon>
        <taxon>Metazoa</taxon>
        <taxon>Chordata</taxon>
        <taxon>Craniata</taxon>
        <taxon>Vertebrata</taxon>
        <taxon>Euteleostomi</taxon>
        <taxon>Actinopterygii</taxon>
        <taxon>Neopterygii</taxon>
        <taxon>Teleostei</taxon>
        <taxon>Neoteleostei</taxon>
        <taxon>Acanthomorphata</taxon>
        <taxon>Eupercaria</taxon>
        <taxon>Sciaenidae</taxon>
        <taxon>Larimichthys</taxon>
    </lineage>
</organism>
<sequence length="198" mass="22335">MEPVISCDKKFRAQFHIDWCKISLVDINKVVPVYITRPNPGTGILPEFGEYKPPSESLKTRDYFSDFLITLAVPSAVALVLFFILGYTMCCRREGVEKRNMQTPDIQLVHHSSIQKSSKSCGACLRTGRSRGPSPPCRSSTQSAARWCRPSTRTTTRPPACPSCRHRRTCKTRLRYHSNGHQVNGIPEERKVAEALNL</sequence>
<keyword evidence="1" id="KW-0472">Membrane</keyword>
<keyword evidence="1" id="KW-1133">Transmembrane helix</keyword>
<dbReference type="GO" id="GO:0016012">
    <property type="term" value="C:sarcoglycan complex"/>
    <property type="evidence" value="ECO:0007669"/>
    <property type="project" value="InterPro"/>
</dbReference>
<evidence type="ECO:0000256" key="1">
    <source>
        <dbReference type="SAM" id="Phobius"/>
    </source>
</evidence>
<gene>
    <name evidence="2" type="ORF">D5F01_LYC19520</name>
</gene>
<name>A0A6G0HT28_LARCR</name>
<evidence type="ECO:0000313" key="2">
    <source>
        <dbReference type="EMBL" id="KAE8282126.1"/>
    </source>
</evidence>
<dbReference type="Proteomes" id="UP000424527">
    <property type="component" value="Unassembled WGS sequence"/>
</dbReference>
<comment type="caution">
    <text evidence="2">The sequence shown here is derived from an EMBL/GenBank/DDBJ whole genome shotgun (WGS) entry which is preliminary data.</text>
</comment>
<dbReference type="InterPro" id="IPR008908">
    <property type="entry name" value="Sarcoglycan_alpha/epsilon"/>
</dbReference>
<dbReference type="PANTHER" id="PTHR10132">
    <property type="entry name" value="ALPHA-/EPSILON-SARCOGLYCAN FAMILY MEMBER"/>
    <property type="match status" value="1"/>
</dbReference>